<dbReference type="FunFam" id="3.90.1440.10:FF:000001">
    <property type="entry name" value="Preprotein translocase subunit SecA"/>
    <property type="match status" value="1"/>
</dbReference>
<keyword evidence="11 15" id="KW-0653">Protein transport</keyword>
<keyword evidence="8 15" id="KW-0547">Nucleotide-binding</keyword>
<dbReference type="PANTHER" id="PTHR30612:SF0">
    <property type="entry name" value="CHLOROPLAST PROTEIN-TRANSPORTING ATPASE"/>
    <property type="match status" value="1"/>
</dbReference>
<dbReference type="Pfam" id="PF02810">
    <property type="entry name" value="SEC-C"/>
    <property type="match status" value="1"/>
</dbReference>
<dbReference type="InterPro" id="IPR014018">
    <property type="entry name" value="SecA_motor_DEAD"/>
</dbReference>
<dbReference type="InterPro" id="IPR004027">
    <property type="entry name" value="SEC_C_motif"/>
</dbReference>
<keyword evidence="3 15" id="KW-0813">Transport</keyword>
<dbReference type="PROSITE" id="PS51196">
    <property type="entry name" value="SECA_MOTOR_DEAD"/>
    <property type="match status" value="1"/>
</dbReference>
<protein>
    <recommendedName>
        <fullName evidence="15 16">Protein translocase subunit SecA</fullName>
        <ecNumber evidence="15">7.4.2.8</ecNumber>
    </recommendedName>
</protein>
<dbReference type="Gene3D" id="3.40.50.300">
    <property type="entry name" value="P-loop containing nucleotide triphosphate hydrolases"/>
    <property type="match status" value="2"/>
</dbReference>
<organism evidence="19 20">
    <name type="scientific">Aureimonas ureilytica</name>
    <dbReference type="NCBI Taxonomy" id="401562"/>
    <lineage>
        <taxon>Bacteria</taxon>
        <taxon>Pseudomonadati</taxon>
        <taxon>Pseudomonadota</taxon>
        <taxon>Alphaproteobacteria</taxon>
        <taxon>Hyphomicrobiales</taxon>
        <taxon>Aurantimonadaceae</taxon>
        <taxon>Aureimonas</taxon>
    </lineage>
</organism>
<keyword evidence="6" id="KW-0997">Cell inner membrane</keyword>
<dbReference type="PATRIC" id="fig|401562.3.peg.1460"/>
<accession>A0A175R857</accession>
<evidence type="ECO:0000256" key="8">
    <source>
        <dbReference type="ARBA" id="ARBA00022741"/>
    </source>
</evidence>
<dbReference type="SUPFAM" id="SSF52540">
    <property type="entry name" value="P-loop containing nucleoside triphosphate hydrolases"/>
    <property type="match status" value="2"/>
</dbReference>
<evidence type="ECO:0000256" key="4">
    <source>
        <dbReference type="ARBA" id="ARBA00022475"/>
    </source>
</evidence>
<feature type="domain" description="SecA family profile" evidence="18">
    <location>
        <begin position="5"/>
        <end position="615"/>
    </location>
</feature>
<dbReference type="HAMAP" id="MF_01382">
    <property type="entry name" value="SecA"/>
    <property type="match status" value="1"/>
</dbReference>
<name>A0A175R857_9HYPH</name>
<sequence length="911" mass="103233">MVSFAGLARKLLGSANSRRVRKFDPTVRAISALEPELSALSDDQLRARTDQFRDEIAKGKTIDDLLVPAFATVREAAKRALGLRPFDVQLIGGMVLAGGSIAEMRTGEGKTLVGTLPVYLAALEGKGVHVVTVNDYLARRDAATMGRVYNFLGLTVGVIMHGMSDDERRDAYNCDITYATNNELGFDYLRDNMKYERSQMVQRGHHFAIIDEVDSILIDEARTPLIISGPLDDRSDLYRTIDSFIPQLTAEDYEVDEKQRQVSFTEDGTEKLERLLEAAGHLVGDSLYDIENVTIVHHVNNALKAHKLFQRDKDYIVRGDEIVIIDEFTGRMMPGRRFSEGLHQALEAKEGVTVQPENQTLASITFQNYFRMYKRLAGMTGTAVTEAAEFADIYNLDVLEIPTNLPVKRLDEDDEVYRTNEEKFRAIAKEIRAAAERRQPILVGTTSIEKSEMLAERLRQDGLKNFQVLNARYHEQEAYIVAQAGVPGAVTIATNMAGRGTDIQLGGNLDMRIEHELADMPEGPEREAAIAAIREDIQRLKQEALAAGGLYVLATERHESRRIDNQLRGRSGRQGDPGQSKFYLSLQDDLMRIFGSERMDAMLTRLGLKEDEAIVHPWINKALEKAQKKVEARNFDIRKNLLKYDDVMNDQRKVIFEQRIELMDAESLDETVTDMRHEMIEDLVAKRMPERAYPEQWETAELTEEIREFLNLDLPIAAWAEEEGIDDADVRTRILEASDKAFAEKEQRFGPDIMRYIERSIVLQTIDALWREHLVNLDHLRSAVGFRGYAQRDPLNEYKSEAFELFQSMLTHLRERTTQQLMRVEIVRPEETAPLDMPPMQAHHIDPLTGEDEFGHGAERLTADFTPTAEAPFQIDPNDPSTWTSISRNAPCPCGSGKKYKHCHGAYEQIA</sequence>
<dbReference type="RefSeq" id="WP_058634868.1">
    <property type="nucleotide sequence ID" value="NZ_LDPZ01000020.1"/>
</dbReference>
<evidence type="ECO:0000256" key="10">
    <source>
        <dbReference type="ARBA" id="ARBA00022840"/>
    </source>
</evidence>
<dbReference type="InterPro" id="IPR020937">
    <property type="entry name" value="SecA_CS"/>
</dbReference>
<feature type="domain" description="Helicase ATP-binding" evidence="17">
    <location>
        <begin position="91"/>
        <end position="249"/>
    </location>
</feature>
<comment type="cofactor">
    <cofactor evidence="1">
        <name>Zn(2+)</name>
        <dbReference type="ChEBI" id="CHEBI:29105"/>
    </cofactor>
</comment>
<dbReference type="GO" id="GO:0005886">
    <property type="term" value="C:plasma membrane"/>
    <property type="evidence" value="ECO:0007669"/>
    <property type="project" value="UniProtKB-SubCell"/>
</dbReference>
<reference evidence="19 20" key="1">
    <citation type="journal article" date="2016" name="Front. Microbiol.">
        <title>Genomic Resource of Rice Seed Associated Bacteria.</title>
        <authorList>
            <person name="Midha S."/>
            <person name="Bansal K."/>
            <person name="Sharma S."/>
            <person name="Kumar N."/>
            <person name="Patil P.P."/>
            <person name="Chaudhry V."/>
            <person name="Patil P.B."/>
        </authorList>
    </citation>
    <scope>NUCLEOTIDE SEQUENCE [LARGE SCALE GENOMIC DNA]</scope>
    <source>
        <strain evidence="19 20">NS226</strain>
    </source>
</reference>
<dbReference type="GO" id="GO:0005829">
    <property type="term" value="C:cytosol"/>
    <property type="evidence" value="ECO:0007669"/>
    <property type="project" value="TreeGrafter"/>
</dbReference>
<keyword evidence="7" id="KW-0479">Metal-binding</keyword>
<keyword evidence="13 15" id="KW-0811">Translocation</keyword>
<dbReference type="FunFam" id="3.40.50.300:FF:000334">
    <property type="entry name" value="Protein translocase subunit SecA"/>
    <property type="match status" value="1"/>
</dbReference>
<dbReference type="OrthoDB" id="9805579at2"/>
<evidence type="ECO:0000256" key="11">
    <source>
        <dbReference type="ARBA" id="ARBA00022927"/>
    </source>
</evidence>
<dbReference type="NCBIfam" id="NF009538">
    <property type="entry name" value="PRK12904.1"/>
    <property type="match status" value="1"/>
</dbReference>
<dbReference type="InterPro" id="IPR036670">
    <property type="entry name" value="SecA_X-link_sf"/>
</dbReference>
<dbReference type="GO" id="GO:0006605">
    <property type="term" value="P:protein targeting"/>
    <property type="evidence" value="ECO:0007669"/>
    <property type="project" value="UniProtKB-UniRule"/>
</dbReference>
<evidence type="ECO:0000256" key="14">
    <source>
        <dbReference type="ARBA" id="ARBA00023136"/>
    </source>
</evidence>
<dbReference type="SUPFAM" id="SSF81886">
    <property type="entry name" value="Helical scaffold and wing domains of SecA"/>
    <property type="match status" value="1"/>
</dbReference>
<dbReference type="CDD" id="cd17928">
    <property type="entry name" value="DEXDc_SecA"/>
    <property type="match status" value="1"/>
</dbReference>
<dbReference type="GO" id="GO:0008564">
    <property type="term" value="F:protein-exporting ATPase activity"/>
    <property type="evidence" value="ECO:0007669"/>
    <property type="project" value="UniProtKB-EC"/>
</dbReference>
<dbReference type="GO" id="GO:0005524">
    <property type="term" value="F:ATP binding"/>
    <property type="evidence" value="ECO:0007669"/>
    <property type="project" value="UniProtKB-UniRule"/>
</dbReference>
<dbReference type="PROSITE" id="PS51192">
    <property type="entry name" value="HELICASE_ATP_BIND_1"/>
    <property type="match status" value="1"/>
</dbReference>
<dbReference type="Gene3D" id="1.10.3060.10">
    <property type="entry name" value="Helical scaffold and wing domains of SecA"/>
    <property type="match status" value="1"/>
</dbReference>
<dbReference type="NCBIfam" id="TIGR00963">
    <property type="entry name" value="secA"/>
    <property type="match status" value="1"/>
</dbReference>
<dbReference type="PANTHER" id="PTHR30612">
    <property type="entry name" value="SECA INNER MEMBRANE COMPONENT OF SEC PROTEIN SECRETION SYSTEM"/>
    <property type="match status" value="1"/>
</dbReference>
<dbReference type="STRING" id="401562.NS365_02190"/>
<dbReference type="EMBL" id="LDPZ01000020">
    <property type="protein sequence ID" value="KTQ95732.1"/>
    <property type="molecule type" value="Genomic_DNA"/>
</dbReference>
<dbReference type="InterPro" id="IPR014001">
    <property type="entry name" value="Helicase_ATP-bd"/>
</dbReference>
<dbReference type="Pfam" id="PF07517">
    <property type="entry name" value="SecA_DEAD"/>
    <property type="match status" value="1"/>
</dbReference>
<comment type="subcellular location">
    <subcellularLocation>
        <location evidence="15">Cell membrane</location>
        <topology evidence="15">Peripheral membrane protein</topology>
        <orientation evidence="15">Cytoplasmic side</orientation>
    </subcellularLocation>
    <subcellularLocation>
        <location evidence="15">Cytoplasm</location>
    </subcellularLocation>
    <text evidence="15">Distribution is 50-50.</text>
</comment>
<dbReference type="Pfam" id="PF21090">
    <property type="entry name" value="P-loop_SecA"/>
    <property type="match status" value="1"/>
</dbReference>
<dbReference type="SMART" id="SM00958">
    <property type="entry name" value="SecA_PP_bind"/>
    <property type="match status" value="1"/>
</dbReference>
<evidence type="ECO:0000259" key="18">
    <source>
        <dbReference type="PROSITE" id="PS51196"/>
    </source>
</evidence>
<dbReference type="Gene3D" id="3.10.450.50">
    <property type="match status" value="1"/>
</dbReference>
<evidence type="ECO:0000313" key="20">
    <source>
        <dbReference type="Proteomes" id="UP000078272"/>
    </source>
</evidence>
<keyword evidence="12 15" id="KW-1278">Translocase</keyword>
<evidence type="ECO:0000256" key="3">
    <source>
        <dbReference type="ARBA" id="ARBA00022448"/>
    </source>
</evidence>
<evidence type="ECO:0000256" key="7">
    <source>
        <dbReference type="ARBA" id="ARBA00022723"/>
    </source>
</evidence>
<dbReference type="FunFam" id="3.40.50.300:FF:001790">
    <property type="entry name" value="Protein translocase subunit SecA"/>
    <property type="match status" value="1"/>
</dbReference>
<gene>
    <name evidence="15" type="primary">secA</name>
    <name evidence="19" type="ORF">NS226_09945</name>
</gene>
<dbReference type="Pfam" id="PF01043">
    <property type="entry name" value="SecA_PP_bind"/>
    <property type="match status" value="1"/>
</dbReference>
<keyword evidence="10 15" id="KW-0067">ATP-binding</keyword>
<comment type="caution">
    <text evidence="19">The sequence shown here is derived from an EMBL/GenBank/DDBJ whole genome shotgun (WGS) entry which is preliminary data.</text>
</comment>
<evidence type="ECO:0000256" key="2">
    <source>
        <dbReference type="ARBA" id="ARBA00007650"/>
    </source>
</evidence>
<comment type="catalytic activity">
    <reaction evidence="15">
        <text>ATP + H2O + cellular proteinSide 1 = ADP + phosphate + cellular proteinSide 2.</text>
        <dbReference type="EC" id="7.4.2.8"/>
    </reaction>
</comment>
<feature type="binding site" evidence="15">
    <location>
        <position position="502"/>
    </location>
    <ligand>
        <name>ATP</name>
        <dbReference type="ChEBI" id="CHEBI:30616"/>
    </ligand>
</feature>
<dbReference type="PROSITE" id="PS01312">
    <property type="entry name" value="SECA"/>
    <property type="match status" value="1"/>
</dbReference>
<dbReference type="InterPro" id="IPR044722">
    <property type="entry name" value="SecA_SF2_C"/>
</dbReference>
<dbReference type="GO" id="GO:0043952">
    <property type="term" value="P:protein transport by the Sec complex"/>
    <property type="evidence" value="ECO:0007669"/>
    <property type="project" value="TreeGrafter"/>
</dbReference>
<dbReference type="SMART" id="SM00957">
    <property type="entry name" value="SecA_DEAD"/>
    <property type="match status" value="1"/>
</dbReference>
<dbReference type="InterPro" id="IPR011130">
    <property type="entry name" value="SecA_preprotein_X-link_dom"/>
</dbReference>
<evidence type="ECO:0000259" key="17">
    <source>
        <dbReference type="PROSITE" id="PS51192"/>
    </source>
</evidence>
<evidence type="ECO:0000256" key="5">
    <source>
        <dbReference type="ARBA" id="ARBA00022490"/>
    </source>
</evidence>
<dbReference type="InterPro" id="IPR036266">
    <property type="entry name" value="SecA_Wing/Scaffold_sf"/>
</dbReference>
<dbReference type="AlphaFoldDB" id="A0A175R857"/>
<dbReference type="InterPro" id="IPR011115">
    <property type="entry name" value="SecA_DEAD"/>
</dbReference>
<dbReference type="SUPFAM" id="SSF81767">
    <property type="entry name" value="Pre-protein crosslinking domain of SecA"/>
    <property type="match status" value="1"/>
</dbReference>
<keyword evidence="9" id="KW-0862">Zinc</keyword>
<keyword evidence="4 15" id="KW-1003">Cell membrane</keyword>
<dbReference type="eggNOG" id="COG0653">
    <property type="taxonomic scope" value="Bacteria"/>
</dbReference>
<keyword evidence="5 15" id="KW-0963">Cytoplasm</keyword>
<dbReference type="GO" id="GO:0046872">
    <property type="term" value="F:metal ion binding"/>
    <property type="evidence" value="ECO:0007669"/>
    <property type="project" value="UniProtKB-KW"/>
</dbReference>
<dbReference type="Pfam" id="PF07516">
    <property type="entry name" value="SecA_SW"/>
    <property type="match status" value="1"/>
</dbReference>
<dbReference type="FunFam" id="1.10.3060.10:FF:000003">
    <property type="entry name" value="Protein translocase subunit SecA"/>
    <property type="match status" value="1"/>
</dbReference>
<dbReference type="GO" id="GO:0017038">
    <property type="term" value="P:protein import"/>
    <property type="evidence" value="ECO:0007669"/>
    <property type="project" value="InterPro"/>
</dbReference>
<dbReference type="InterPro" id="IPR011116">
    <property type="entry name" value="SecA_Wing/Scaffold"/>
</dbReference>
<dbReference type="CDD" id="cd18803">
    <property type="entry name" value="SF2_C_secA"/>
    <property type="match status" value="1"/>
</dbReference>
<feature type="binding site" evidence="15">
    <location>
        <position position="89"/>
    </location>
    <ligand>
        <name>ATP</name>
        <dbReference type="ChEBI" id="CHEBI:30616"/>
    </ligand>
</feature>
<dbReference type="InterPro" id="IPR027417">
    <property type="entry name" value="P-loop_NTPase"/>
</dbReference>
<evidence type="ECO:0000256" key="6">
    <source>
        <dbReference type="ARBA" id="ARBA00022519"/>
    </source>
</evidence>
<evidence type="ECO:0000256" key="12">
    <source>
        <dbReference type="ARBA" id="ARBA00022967"/>
    </source>
</evidence>
<dbReference type="Proteomes" id="UP000078272">
    <property type="component" value="Unassembled WGS sequence"/>
</dbReference>
<dbReference type="Gene3D" id="3.90.1440.10">
    <property type="entry name" value="SecA, preprotein cross-linking domain"/>
    <property type="match status" value="1"/>
</dbReference>
<dbReference type="PRINTS" id="PR00906">
    <property type="entry name" value="SECA"/>
</dbReference>
<evidence type="ECO:0000256" key="9">
    <source>
        <dbReference type="ARBA" id="ARBA00022833"/>
    </source>
</evidence>
<dbReference type="GO" id="GO:0065002">
    <property type="term" value="P:intracellular protein transmembrane transport"/>
    <property type="evidence" value="ECO:0007669"/>
    <property type="project" value="UniProtKB-UniRule"/>
</dbReference>
<feature type="binding site" evidence="15">
    <location>
        <begin position="107"/>
        <end position="111"/>
    </location>
    <ligand>
        <name>ATP</name>
        <dbReference type="ChEBI" id="CHEBI:30616"/>
    </ligand>
</feature>
<keyword evidence="14 15" id="KW-0472">Membrane</keyword>
<comment type="function">
    <text evidence="15">Part of the Sec protein translocase complex. Interacts with the SecYEG preprotein conducting channel. Has a central role in coupling the hydrolysis of ATP to the transfer of proteins into and across the cell membrane, serving both as a receptor for the preprotein-SecB complex and as an ATP-driven molecular motor driving the stepwise translocation of polypeptide chains across the membrane.</text>
</comment>
<evidence type="ECO:0000256" key="1">
    <source>
        <dbReference type="ARBA" id="ARBA00001947"/>
    </source>
</evidence>
<evidence type="ECO:0000256" key="15">
    <source>
        <dbReference type="HAMAP-Rule" id="MF_01382"/>
    </source>
</evidence>
<evidence type="ECO:0000313" key="19">
    <source>
        <dbReference type="EMBL" id="KTQ95732.1"/>
    </source>
</evidence>
<comment type="similarity">
    <text evidence="2 15 16">Belongs to the SecA family.</text>
</comment>
<evidence type="ECO:0000256" key="13">
    <source>
        <dbReference type="ARBA" id="ARBA00023010"/>
    </source>
</evidence>
<proteinExistence type="inferred from homology"/>
<dbReference type="InterPro" id="IPR000185">
    <property type="entry name" value="SecA"/>
</dbReference>
<comment type="subunit">
    <text evidence="15">Monomer and homodimer. Part of the essential Sec protein translocation apparatus which comprises SecA, SecYEG and auxiliary proteins SecDF-YajC and YidC.</text>
</comment>
<dbReference type="GO" id="GO:0031522">
    <property type="term" value="C:cell envelope Sec protein transport complex"/>
    <property type="evidence" value="ECO:0007669"/>
    <property type="project" value="TreeGrafter"/>
</dbReference>
<dbReference type="EC" id="7.4.2.8" evidence="15"/>
<evidence type="ECO:0000256" key="16">
    <source>
        <dbReference type="RuleBase" id="RU003874"/>
    </source>
</evidence>